<dbReference type="PANTHER" id="PTHR12707">
    <property type="entry name" value="PINN"/>
    <property type="match status" value="1"/>
</dbReference>
<evidence type="ECO:0000256" key="7">
    <source>
        <dbReference type="ARBA" id="ARBA00022553"/>
    </source>
</evidence>
<dbReference type="InterPro" id="IPR006787">
    <property type="entry name" value="Pinin_SDK_N"/>
</dbReference>
<comment type="similarity">
    <text evidence="3">Belongs to the pinin family.</text>
</comment>
<dbReference type="AlphaFoldDB" id="A0A7R9B0E1"/>
<dbReference type="GO" id="GO:0030057">
    <property type="term" value="C:desmosome"/>
    <property type="evidence" value="ECO:0007669"/>
    <property type="project" value="UniProtKB-SubCell"/>
</dbReference>
<accession>A0A7R9B0E1</accession>
<evidence type="ECO:0000256" key="12">
    <source>
        <dbReference type="ARBA" id="ARBA00022990"/>
    </source>
</evidence>
<evidence type="ECO:0000313" key="25">
    <source>
        <dbReference type="EMBL" id="CAD7263810.1"/>
    </source>
</evidence>
<evidence type="ECO:0000256" key="1">
    <source>
        <dbReference type="ARBA" id="ARBA00004324"/>
    </source>
</evidence>
<dbReference type="EMBL" id="OC003870">
    <property type="protein sequence ID" value="CAD7263810.1"/>
    <property type="molecule type" value="Genomic_DNA"/>
</dbReference>
<name>A0A7R9B0E1_TIMSH</name>
<evidence type="ECO:0000259" key="23">
    <source>
        <dbReference type="Pfam" id="PF04696"/>
    </source>
</evidence>
<feature type="domain" description="Pinin/SDK" evidence="24">
    <location>
        <begin position="11"/>
        <end position="129"/>
    </location>
</feature>
<feature type="region of interest" description="Disordered" evidence="22">
    <location>
        <begin position="446"/>
        <end position="557"/>
    </location>
</feature>
<gene>
    <name evidence="25" type="ORF">TSIB3V08_LOCUS7880</name>
</gene>
<evidence type="ECO:0000256" key="21">
    <source>
        <dbReference type="SAM" id="Coils"/>
    </source>
</evidence>
<dbReference type="Pfam" id="PF04696">
    <property type="entry name" value="Pinin_SDK_memA"/>
    <property type="match status" value="1"/>
</dbReference>
<evidence type="ECO:0000256" key="18">
    <source>
        <dbReference type="ARBA" id="ARBA00023187"/>
    </source>
</evidence>
<evidence type="ECO:0000256" key="6">
    <source>
        <dbReference type="ARBA" id="ARBA00022499"/>
    </source>
</evidence>
<feature type="compositionally biased region" description="Basic and acidic residues" evidence="22">
    <location>
        <begin position="56"/>
        <end position="68"/>
    </location>
</feature>
<dbReference type="Pfam" id="PF04697">
    <property type="entry name" value="Pinin_SDK_N"/>
    <property type="match status" value="1"/>
</dbReference>
<dbReference type="GO" id="GO:0006397">
    <property type="term" value="P:mRNA processing"/>
    <property type="evidence" value="ECO:0007669"/>
    <property type="project" value="UniProtKB-KW"/>
</dbReference>
<keyword evidence="11" id="KW-0965">Cell junction</keyword>
<evidence type="ECO:0000256" key="16">
    <source>
        <dbReference type="ARBA" id="ARBA00023159"/>
    </source>
</evidence>
<evidence type="ECO:0000256" key="11">
    <source>
        <dbReference type="ARBA" id="ARBA00022949"/>
    </source>
</evidence>
<keyword evidence="15" id="KW-0238">DNA-binding</keyword>
<evidence type="ECO:0000256" key="19">
    <source>
        <dbReference type="ARBA" id="ARBA00023242"/>
    </source>
</evidence>
<keyword evidence="14 21" id="KW-0175">Coiled coil</keyword>
<evidence type="ECO:0000256" key="3">
    <source>
        <dbReference type="ARBA" id="ARBA00010386"/>
    </source>
</evidence>
<comment type="subunit">
    <text evidence="20">Found in a mRNA splicing-dependent exon junction complex (EJC). Found in a complex with SR proteins. Found in a mRNP complex with RNPS1. Component of the PSAP complex consisting of RNPS1, SAP18 and PNN. Interacts with PNISR, CTBP1, CTBP2, KRT8, KRT18, KRT19, PS1D/PNO40, PPIG, RNPS1, SFRS4 and SRRM2. Identified in the spliceosome C complex.</text>
</comment>
<protein>
    <recommendedName>
        <fullName evidence="4">Pinin</fullName>
    </recommendedName>
</protein>
<evidence type="ECO:0000256" key="2">
    <source>
        <dbReference type="ARBA" id="ARBA00004568"/>
    </source>
</evidence>
<keyword evidence="10" id="KW-0832">Ubl conjugation</keyword>
<dbReference type="GO" id="GO:0003677">
    <property type="term" value="F:DNA binding"/>
    <property type="evidence" value="ECO:0007669"/>
    <property type="project" value="UniProtKB-KW"/>
</dbReference>
<dbReference type="InterPro" id="IPR006786">
    <property type="entry name" value="Pinin_SDK_MemA"/>
</dbReference>
<dbReference type="GO" id="GO:0016607">
    <property type="term" value="C:nuclear speck"/>
    <property type="evidence" value="ECO:0007669"/>
    <property type="project" value="UniProtKB-SubCell"/>
</dbReference>
<evidence type="ECO:0000256" key="9">
    <source>
        <dbReference type="ARBA" id="ARBA00022728"/>
    </source>
</evidence>
<keyword evidence="17" id="KW-0804">Transcription</keyword>
<dbReference type="InterPro" id="IPR039853">
    <property type="entry name" value="Pinin"/>
</dbReference>
<keyword evidence="19" id="KW-0539">Nucleus</keyword>
<reference evidence="25" key="1">
    <citation type="submission" date="2020-11" db="EMBL/GenBank/DDBJ databases">
        <authorList>
            <person name="Tran Van P."/>
        </authorList>
    </citation>
    <scope>NUCLEOTIDE SEQUENCE</scope>
</reference>
<evidence type="ECO:0000259" key="24">
    <source>
        <dbReference type="Pfam" id="PF04697"/>
    </source>
</evidence>
<keyword evidence="9" id="KW-0747">Spliceosome</keyword>
<organism evidence="25">
    <name type="scientific">Timema shepardi</name>
    <name type="common">Walking stick</name>
    <dbReference type="NCBI Taxonomy" id="629360"/>
    <lineage>
        <taxon>Eukaryota</taxon>
        <taxon>Metazoa</taxon>
        <taxon>Ecdysozoa</taxon>
        <taxon>Arthropoda</taxon>
        <taxon>Hexapoda</taxon>
        <taxon>Insecta</taxon>
        <taxon>Pterygota</taxon>
        <taxon>Neoptera</taxon>
        <taxon>Polyneoptera</taxon>
        <taxon>Phasmatodea</taxon>
        <taxon>Timematodea</taxon>
        <taxon>Timematoidea</taxon>
        <taxon>Timematidae</taxon>
        <taxon>Timema</taxon>
    </lineage>
</organism>
<keyword evidence="5" id="KW-0488">Methylation</keyword>
<evidence type="ECO:0000256" key="14">
    <source>
        <dbReference type="ARBA" id="ARBA00023054"/>
    </source>
</evidence>
<keyword evidence="7" id="KW-0597">Phosphoprotein</keyword>
<evidence type="ECO:0000256" key="20">
    <source>
        <dbReference type="ARBA" id="ARBA00025916"/>
    </source>
</evidence>
<dbReference type="PANTHER" id="PTHR12707:SF0">
    <property type="entry name" value="PININ"/>
    <property type="match status" value="1"/>
</dbReference>
<feature type="compositionally biased region" description="Basic and acidic residues" evidence="22">
    <location>
        <begin position="79"/>
        <end position="89"/>
    </location>
</feature>
<feature type="compositionally biased region" description="Basic and acidic residues" evidence="22">
    <location>
        <begin position="511"/>
        <end position="557"/>
    </location>
</feature>
<comment type="subcellular location">
    <subcellularLocation>
        <location evidence="2">Cell junction</location>
        <location evidence="2">Desmosome</location>
    </subcellularLocation>
    <subcellularLocation>
        <location evidence="1">Nucleus speckle</location>
    </subcellularLocation>
</comment>
<feature type="compositionally biased region" description="Polar residues" evidence="22">
    <location>
        <begin position="479"/>
        <end position="492"/>
    </location>
</feature>
<keyword evidence="13" id="KW-0805">Transcription regulation</keyword>
<evidence type="ECO:0000256" key="22">
    <source>
        <dbReference type="SAM" id="MobiDB-lite"/>
    </source>
</evidence>
<keyword evidence="8" id="KW-0507">mRNA processing</keyword>
<feature type="coiled-coil region" evidence="21">
    <location>
        <begin position="313"/>
        <end position="376"/>
    </location>
</feature>
<evidence type="ECO:0000256" key="13">
    <source>
        <dbReference type="ARBA" id="ARBA00023015"/>
    </source>
</evidence>
<keyword evidence="16" id="KW-0010">Activator</keyword>
<evidence type="ECO:0000256" key="5">
    <source>
        <dbReference type="ARBA" id="ARBA00022481"/>
    </source>
</evidence>
<evidence type="ECO:0000256" key="8">
    <source>
        <dbReference type="ARBA" id="ARBA00022664"/>
    </source>
</evidence>
<proteinExistence type="inferred from homology"/>
<evidence type="ECO:0000256" key="15">
    <source>
        <dbReference type="ARBA" id="ARBA00023125"/>
    </source>
</evidence>
<evidence type="ECO:0000256" key="17">
    <source>
        <dbReference type="ARBA" id="ARBA00023163"/>
    </source>
</evidence>
<dbReference type="GO" id="GO:0071013">
    <property type="term" value="C:catalytic step 2 spliceosome"/>
    <property type="evidence" value="ECO:0007669"/>
    <property type="project" value="TreeGrafter"/>
</dbReference>
<keyword evidence="6" id="KW-1017">Isopeptide bond</keyword>
<evidence type="ECO:0000256" key="4">
    <source>
        <dbReference type="ARBA" id="ARBA00020056"/>
    </source>
</evidence>
<feature type="region of interest" description="Disordered" evidence="22">
    <location>
        <begin position="32"/>
        <end position="145"/>
    </location>
</feature>
<keyword evidence="12" id="KW-0007">Acetylation</keyword>
<sequence>MTTEIMKSFGALQAELEQAKNNLKGVDEHIKKLIGRDPSEGQQRPGLKRTLPPSEDFGRGRGSDDFGRGRGRGFTPLRGRRDPGGRPEEDGGAESSAKRKPGDLRTVFSRLSGPPKPRKDGESGDEDEELPNKLLSRPSSSDGRELERMFKDLPAFRDLQCDFQLGHKELCTLISEQTDSDYVDVVKALIVGNHTGKTCQYIVQEHNHVVLEMYSEEHTGGEGEHGSCFDPMEHLVQALKVLVLELGGSTFFYMSLRASIRITGDPAISSRVIATPRELPSRQEVMAAQSKDERNKARNKRMFGALLGTLQKFRQEETRMKDKEEKRAIVEKKLEENAKREKEELKKERQELFQERKRKQAEIKKIEFKMLRIKEQEEWESKHRHLLNFIQTRAKPHIFYLPKVQNLKTEERLVASQKVVAKMIEKKRQDLQIELEAIERRGRWRQGVGEMGGGEGREDTELPIEADSEGAVGDKENNRLQSVGSIVQSASVRSDEVSGSGKKAAVSRDQVGGRDRKVEVKKEGSEHKEKEVEVERKTGEEEKNKEKKGTSLAKHDT</sequence>
<dbReference type="GO" id="GO:0008380">
    <property type="term" value="P:RNA splicing"/>
    <property type="evidence" value="ECO:0007669"/>
    <property type="project" value="UniProtKB-KW"/>
</dbReference>
<feature type="domain" description="Pinin/SDK/MemA protein" evidence="23">
    <location>
        <begin position="294"/>
        <end position="417"/>
    </location>
</feature>
<keyword evidence="18" id="KW-0508">mRNA splicing</keyword>
<evidence type="ECO:0000256" key="10">
    <source>
        <dbReference type="ARBA" id="ARBA00022843"/>
    </source>
</evidence>